<feature type="binding site" evidence="5">
    <location>
        <position position="282"/>
    </location>
    <ligand>
        <name>S-adenosyl-L-methionine</name>
        <dbReference type="ChEBI" id="CHEBI:59789"/>
    </ligand>
</feature>
<dbReference type="RefSeq" id="XP_022465859.1">
    <property type="nucleotide sequence ID" value="XM_022609466.1"/>
</dbReference>
<keyword evidence="9" id="KW-1185">Reference proteome</keyword>
<evidence type="ECO:0000256" key="5">
    <source>
        <dbReference type="PROSITE-ProRule" id="PRU01023"/>
    </source>
</evidence>
<evidence type="ECO:0000256" key="4">
    <source>
        <dbReference type="ARBA" id="ARBA00022884"/>
    </source>
</evidence>
<comment type="similarity">
    <text evidence="5">Belongs to the class I-like SAM-binding methyltransferase superfamily. RsmB/NOP family.</text>
</comment>
<dbReference type="InterPro" id="IPR029063">
    <property type="entry name" value="SAM-dependent_MTases_sf"/>
</dbReference>
<dbReference type="SUPFAM" id="SSF53335">
    <property type="entry name" value="S-adenosyl-L-methionine-dependent methyltransferases"/>
    <property type="match status" value="1"/>
</dbReference>
<dbReference type="PRINTS" id="PR02008">
    <property type="entry name" value="RCMTFAMILY"/>
</dbReference>
<keyword evidence="1 5" id="KW-0489">Methyltransferase</keyword>
<feature type="binding site" evidence="5">
    <location>
        <position position="310"/>
    </location>
    <ligand>
        <name>S-adenosyl-L-methionine</name>
        <dbReference type="ChEBI" id="CHEBI:59789"/>
    </ligand>
</feature>
<dbReference type="eggNOG" id="KOG2360">
    <property type="taxonomic scope" value="Eukaryota"/>
</dbReference>
<feature type="binding site" evidence="5">
    <location>
        <position position="329"/>
    </location>
    <ligand>
        <name>S-adenosyl-L-methionine</name>
        <dbReference type="ChEBI" id="CHEBI:59789"/>
    </ligand>
</feature>
<feature type="compositionally biased region" description="Acidic residues" evidence="6">
    <location>
        <begin position="354"/>
        <end position="374"/>
    </location>
</feature>
<dbReference type="Gene3D" id="3.40.50.150">
    <property type="entry name" value="Vaccinia Virus protein VP39"/>
    <property type="match status" value="1"/>
</dbReference>
<evidence type="ECO:0000256" key="3">
    <source>
        <dbReference type="ARBA" id="ARBA00022691"/>
    </source>
</evidence>
<dbReference type="GO" id="GO:0070475">
    <property type="term" value="P:rRNA base methylation"/>
    <property type="evidence" value="ECO:0007669"/>
    <property type="project" value="EnsemblFungi"/>
</dbReference>
<dbReference type="Proteomes" id="UP000006310">
    <property type="component" value="Chromosome 8"/>
</dbReference>
<proteinExistence type="inferred from homology"/>
<sequence length="498" mass="56914">MDFYRDATWVLESIENQDAKGKLSGSLQTLVLNSCKRFKVKTNPKHIYAVVSSCWRYKPFLEKVMKKSKILDEVPQKKGAPVFQRLTLLLLCHDLLLSKSKRIQMGKHPIKMFVLKYKTRLNAELAKMKVKLKVKDLSQLTDSDDLTNDITPVRWFRVNPLRCTAEKPVQSVVTELRKKFTEKVDSWKDVVPGSIYYDEYIPNLFCVHPQDKITSHELYKQGKIIIQDRASCFPAHILNPKSDDIVIDACAAPGNKTTHLAAHMFQDKTADEKPKVQIYAFEKDPERAQVLNKMIKIAGCSKEIEVIVGDFTKLATPQACPNVNGLIVDPSCSGSGIFGRKYIDSINHKKTDEEKEEEERELDAVPEEQEEQELDDNLKTRLSKLSSFQFQIVKYALSFPQATKVVYSTCSIHAEENERVVIDLLLDKKVKESGWRVAPRSKVIPTWERRGLVDEFQQVFREDSESSNCQEMADGCIRALPREDGGIGFFAVCFERTL</sequence>
<feature type="active site" description="Nucleophile" evidence="5">
    <location>
        <position position="410"/>
    </location>
</feature>
<feature type="binding site" evidence="5">
    <location>
        <begin position="250"/>
        <end position="256"/>
    </location>
    <ligand>
        <name>S-adenosyl-L-methionine</name>
        <dbReference type="ChEBI" id="CHEBI:59789"/>
    </ligand>
</feature>
<dbReference type="PANTHER" id="PTHR22807:SF4">
    <property type="entry name" value="28S RRNA (CYTOSINE-C(5))-METHYLTRANSFERASE"/>
    <property type="match status" value="1"/>
</dbReference>
<keyword evidence="2 5" id="KW-0808">Transferase</keyword>
<evidence type="ECO:0000256" key="1">
    <source>
        <dbReference type="ARBA" id="ARBA00022603"/>
    </source>
</evidence>
<dbReference type="OMA" id="SFKSRIY"/>
<evidence type="ECO:0000313" key="8">
    <source>
        <dbReference type="EMBL" id="CCK71614.1"/>
    </source>
</evidence>
<dbReference type="GO" id="GO:0009383">
    <property type="term" value="F:rRNA (cytosine-C5-)-methyltransferase activity"/>
    <property type="evidence" value="ECO:0007669"/>
    <property type="project" value="EnsemblFungi"/>
</dbReference>
<dbReference type="Gene3D" id="3.30.70.1170">
    <property type="entry name" value="Sun protein, domain 3"/>
    <property type="match status" value="1"/>
</dbReference>
<dbReference type="HOGENOM" id="CLU_005316_7_4_1"/>
<feature type="region of interest" description="Disordered" evidence="6">
    <location>
        <begin position="349"/>
        <end position="374"/>
    </location>
</feature>
<dbReference type="GeneID" id="34527346"/>
<dbReference type="InterPro" id="IPR049560">
    <property type="entry name" value="MeTrfase_RsmB-F_NOP2_cat"/>
</dbReference>
<reference evidence="8 9" key="1">
    <citation type="journal article" date="2011" name="Proc. Natl. Acad. Sci. U.S.A.">
        <title>Evolutionary erosion of yeast sex chromosomes by mating-type switching accidents.</title>
        <authorList>
            <person name="Gordon J.L."/>
            <person name="Armisen D."/>
            <person name="Proux-Wera E."/>
            <person name="Oheigeartaigh S.S."/>
            <person name="Byrne K.P."/>
            <person name="Wolfe K.H."/>
        </authorList>
    </citation>
    <scope>NUCLEOTIDE SEQUENCE [LARGE SCALE GENOMIC DNA]</scope>
    <source>
        <strain evidence="9">ATCC MYA-139 / BCRC 22969 / CBS 8797 / CCRC 22969 / KCTC 17520 / NBRC 10181 / NCYC 3082</strain>
    </source>
</reference>
<dbReference type="KEGG" id="kng:KNAG_0H02000"/>
<dbReference type="PANTHER" id="PTHR22807">
    <property type="entry name" value="NOP2 YEAST -RELATED NOL1/NOP2/FMU SUN DOMAIN-CONTAINING"/>
    <property type="match status" value="1"/>
</dbReference>
<accession>J7S8L1</accession>
<dbReference type="AlphaFoldDB" id="J7S8L1"/>
<dbReference type="Pfam" id="PF21153">
    <property type="entry name" value="NSUN5_N"/>
    <property type="match status" value="1"/>
</dbReference>
<evidence type="ECO:0000259" key="7">
    <source>
        <dbReference type="PROSITE" id="PS51686"/>
    </source>
</evidence>
<dbReference type="InterPro" id="IPR023267">
    <property type="entry name" value="RCMT"/>
</dbReference>
<organism evidence="8 9">
    <name type="scientific">Huiozyma naganishii (strain ATCC MYA-139 / BCRC 22969 / CBS 8797 / KCTC 17520 / NBRC 10181 / NCYC 3082 / Yp74L-3)</name>
    <name type="common">Yeast</name>
    <name type="synonym">Kazachstania naganishii</name>
    <dbReference type="NCBI Taxonomy" id="1071383"/>
    <lineage>
        <taxon>Eukaryota</taxon>
        <taxon>Fungi</taxon>
        <taxon>Dikarya</taxon>
        <taxon>Ascomycota</taxon>
        <taxon>Saccharomycotina</taxon>
        <taxon>Saccharomycetes</taxon>
        <taxon>Saccharomycetales</taxon>
        <taxon>Saccharomycetaceae</taxon>
        <taxon>Huiozyma</taxon>
    </lineage>
</organism>
<dbReference type="GO" id="GO:0005730">
    <property type="term" value="C:nucleolus"/>
    <property type="evidence" value="ECO:0007669"/>
    <property type="project" value="EnsemblFungi"/>
</dbReference>
<name>J7S8L1_HUIN7</name>
<keyword evidence="3 5" id="KW-0949">S-adenosyl-L-methionine</keyword>
<reference evidence="9" key="2">
    <citation type="submission" date="2012-08" db="EMBL/GenBank/DDBJ databases">
        <title>Genome sequence of Kazachstania naganishii.</title>
        <authorList>
            <person name="Gordon J.L."/>
            <person name="Armisen D."/>
            <person name="Proux-Wera E."/>
            <person name="OhEigeartaigh S.S."/>
            <person name="Byrne K.P."/>
            <person name="Wolfe K.H."/>
        </authorList>
    </citation>
    <scope>NUCLEOTIDE SEQUENCE [LARGE SCALE GENOMIC DNA]</scope>
    <source>
        <strain evidence="9">ATCC MYA-139 / BCRC 22969 / CBS 8797 / CCRC 22969 / KCTC 17520 / NBRC 10181 / NCYC 3082</strain>
    </source>
</reference>
<evidence type="ECO:0000313" key="9">
    <source>
        <dbReference type="Proteomes" id="UP000006310"/>
    </source>
</evidence>
<feature type="domain" description="SAM-dependent MTase RsmB/NOP-type" evidence="7">
    <location>
        <begin position="144"/>
        <end position="497"/>
    </location>
</feature>
<keyword evidence="4 5" id="KW-0694">RNA-binding</keyword>
<dbReference type="Pfam" id="PF01189">
    <property type="entry name" value="Methyltr_RsmB-F"/>
    <property type="match status" value="1"/>
</dbReference>
<dbReference type="EMBL" id="HE978321">
    <property type="protein sequence ID" value="CCK71614.1"/>
    <property type="molecule type" value="Genomic_DNA"/>
</dbReference>
<dbReference type="InterPro" id="IPR001678">
    <property type="entry name" value="MeTrfase_RsmB-F_NOP2_dom"/>
</dbReference>
<protein>
    <recommendedName>
        <fullName evidence="7">SAM-dependent MTase RsmB/NOP-type domain-containing protein</fullName>
    </recommendedName>
</protein>
<dbReference type="GO" id="GO:0003723">
    <property type="term" value="F:RNA binding"/>
    <property type="evidence" value="ECO:0007669"/>
    <property type="project" value="UniProtKB-UniRule"/>
</dbReference>
<evidence type="ECO:0000256" key="6">
    <source>
        <dbReference type="SAM" id="MobiDB-lite"/>
    </source>
</evidence>
<dbReference type="InterPro" id="IPR048889">
    <property type="entry name" value="NSUN5_RCM1_N"/>
</dbReference>
<dbReference type="Pfam" id="PF21148">
    <property type="entry name" value="NSUN5_fdxn-like"/>
    <property type="match status" value="1"/>
</dbReference>
<dbReference type="STRING" id="1071383.J7S8L1"/>
<gene>
    <name evidence="8" type="primary">KNAG0H02000</name>
    <name evidence="8" type="ordered locus">KNAG_0H02000</name>
</gene>
<dbReference type="OrthoDB" id="435282at2759"/>
<evidence type="ECO:0000256" key="2">
    <source>
        <dbReference type="ARBA" id="ARBA00022679"/>
    </source>
</evidence>
<dbReference type="PROSITE" id="PS51686">
    <property type="entry name" value="SAM_MT_RSMB_NOP"/>
    <property type="match status" value="1"/>
</dbReference>
<dbReference type="InterPro" id="IPR049561">
    <property type="entry name" value="NSUN5_7_fdxn-like"/>
</dbReference>